<dbReference type="InterPro" id="IPR036178">
    <property type="entry name" value="Formintransfe-cycloase-like_sf"/>
</dbReference>
<organism evidence="2 3">
    <name type="scientific">Copranaerobaculum intestinale</name>
    <dbReference type="NCBI Taxonomy" id="2692629"/>
    <lineage>
        <taxon>Bacteria</taxon>
        <taxon>Bacillati</taxon>
        <taxon>Bacillota</taxon>
        <taxon>Erysipelotrichia</taxon>
        <taxon>Erysipelotrichales</taxon>
        <taxon>Erysipelotrichaceae</taxon>
        <taxon>Copranaerobaculum</taxon>
    </lineage>
</organism>
<dbReference type="AlphaFoldDB" id="A0A6N8U938"/>
<gene>
    <name evidence="2" type="ORF">GSF08_10585</name>
</gene>
<dbReference type="GO" id="GO:0003824">
    <property type="term" value="F:catalytic activity"/>
    <property type="evidence" value="ECO:0007669"/>
    <property type="project" value="InterPro"/>
</dbReference>
<dbReference type="Gene3D" id="1.20.120.680">
    <property type="entry name" value="Formiminotetrahydrofolate cyclodeaminase monomer, up-and-down helical bundle"/>
    <property type="match status" value="1"/>
</dbReference>
<dbReference type="Proteomes" id="UP000434036">
    <property type="component" value="Unassembled WGS sequence"/>
</dbReference>
<dbReference type="Pfam" id="PF04961">
    <property type="entry name" value="FTCD_C"/>
    <property type="match status" value="1"/>
</dbReference>
<dbReference type="SUPFAM" id="SSF101262">
    <property type="entry name" value="Methenyltetrahydrofolate cyclohydrolase-like"/>
    <property type="match status" value="1"/>
</dbReference>
<proteinExistence type="predicted"/>
<keyword evidence="3" id="KW-1185">Reference proteome</keyword>
<feature type="domain" description="Cyclodeaminase/cyclohydrolase" evidence="1">
    <location>
        <begin position="7"/>
        <end position="190"/>
    </location>
</feature>
<evidence type="ECO:0000259" key="1">
    <source>
        <dbReference type="Pfam" id="PF04961"/>
    </source>
</evidence>
<dbReference type="InterPro" id="IPR007044">
    <property type="entry name" value="Cyclodeamin/CycHdrlase"/>
</dbReference>
<evidence type="ECO:0000313" key="2">
    <source>
        <dbReference type="EMBL" id="MXQ74370.1"/>
    </source>
</evidence>
<protein>
    <submittedName>
        <fullName evidence="2">Formimidoyltetrahydrofolate cyclodeaminase</fullName>
    </submittedName>
</protein>
<dbReference type="RefSeq" id="WP_160625748.1">
    <property type="nucleotide sequence ID" value="NZ_WUUQ01000006.1"/>
</dbReference>
<reference evidence="2 3" key="2">
    <citation type="submission" date="2020-01" db="EMBL/GenBank/DDBJ databases">
        <title>Clostridiaceae sp. nov. isolated from the gut of human by culturomics.</title>
        <authorList>
            <person name="Chang Y."/>
        </authorList>
    </citation>
    <scope>NUCLEOTIDE SEQUENCE [LARGE SCALE GENOMIC DNA]</scope>
    <source>
        <strain evidence="2 3">DONG20-135</strain>
    </source>
</reference>
<accession>A0A6N8U938</accession>
<name>A0A6N8U938_9FIRM</name>
<reference evidence="2 3" key="1">
    <citation type="submission" date="2019-12" db="EMBL/GenBank/DDBJ databases">
        <authorList>
            <person name="Yang R."/>
        </authorList>
    </citation>
    <scope>NUCLEOTIDE SEQUENCE [LARGE SCALE GENOMIC DNA]</scope>
    <source>
        <strain evidence="2 3">DONG20-135</strain>
    </source>
</reference>
<evidence type="ECO:0000313" key="3">
    <source>
        <dbReference type="Proteomes" id="UP000434036"/>
    </source>
</evidence>
<comment type="caution">
    <text evidence="2">The sequence shown here is derived from an EMBL/GenBank/DDBJ whole genome shotgun (WGS) entry which is preliminary data.</text>
</comment>
<sequence>MYQEMKIIDFLNEVDSPSPAPGGGSVAALCGSLGVALSRMYAHLSISKKRFKDLDETVQIQFLRTFQMMEAKRSELLEAIDQDSEAYNTVMEAIHMPKDSDEQRTARSEAMQKATITAIESPYHIMELSTEIMSTFMDIIPFGNKNAVSDIAVGVLMLDTAVKSAGYNVRINLSSLQDDALRTAWQKRMEEQLSKSESWKTLLLREAEKYL</sequence>
<dbReference type="EMBL" id="WUUQ01000006">
    <property type="protein sequence ID" value="MXQ74370.1"/>
    <property type="molecule type" value="Genomic_DNA"/>
</dbReference>